<protein>
    <recommendedName>
        <fullName evidence="9">LITAF domain-containing protein</fullName>
    </recommendedName>
</protein>
<dbReference type="EMBL" id="CAJNOU010005542">
    <property type="protein sequence ID" value="CAF1481463.1"/>
    <property type="molecule type" value="Genomic_DNA"/>
</dbReference>
<feature type="transmembrane region" description="Helical" evidence="8">
    <location>
        <begin position="143"/>
        <end position="164"/>
    </location>
</feature>
<evidence type="ECO:0000256" key="6">
    <source>
        <dbReference type="ARBA" id="ARBA00022833"/>
    </source>
</evidence>
<keyword evidence="6" id="KW-0862">Zinc</keyword>
<comment type="similarity">
    <text evidence="4">Belongs to the CDIP1/LITAF family.</text>
</comment>
<dbReference type="Pfam" id="PF10601">
    <property type="entry name" value="zf-LITAF-like"/>
    <property type="match status" value="1"/>
</dbReference>
<keyword evidence="8" id="KW-0812">Transmembrane</keyword>
<reference evidence="10" key="1">
    <citation type="submission" date="2021-02" db="EMBL/GenBank/DDBJ databases">
        <authorList>
            <person name="Nowell W R."/>
        </authorList>
    </citation>
    <scope>NUCLEOTIDE SEQUENCE</scope>
</reference>
<evidence type="ECO:0000313" key="10">
    <source>
        <dbReference type="EMBL" id="CAF1481463.1"/>
    </source>
</evidence>
<dbReference type="PROSITE" id="PS51837">
    <property type="entry name" value="LITAF"/>
    <property type="match status" value="1"/>
</dbReference>
<dbReference type="GO" id="GO:0005765">
    <property type="term" value="C:lysosomal membrane"/>
    <property type="evidence" value="ECO:0007669"/>
    <property type="project" value="UniProtKB-SubCell"/>
</dbReference>
<keyword evidence="7 8" id="KW-0472">Membrane</keyword>
<dbReference type="InterPro" id="IPR037519">
    <property type="entry name" value="LITAF_fam"/>
</dbReference>
<evidence type="ECO:0000259" key="9">
    <source>
        <dbReference type="PROSITE" id="PS51837"/>
    </source>
</evidence>
<evidence type="ECO:0000256" key="7">
    <source>
        <dbReference type="ARBA" id="ARBA00023136"/>
    </source>
</evidence>
<dbReference type="SMART" id="SM00714">
    <property type="entry name" value="LITAF"/>
    <property type="match status" value="1"/>
</dbReference>
<dbReference type="PANTHER" id="PTHR23292:SF6">
    <property type="entry name" value="FI16602P1-RELATED"/>
    <property type="match status" value="1"/>
</dbReference>
<accession>A0A815RZC8</accession>
<keyword evidence="8" id="KW-1133">Transmembrane helix</keyword>
<evidence type="ECO:0000256" key="5">
    <source>
        <dbReference type="ARBA" id="ARBA00022723"/>
    </source>
</evidence>
<evidence type="ECO:0000256" key="4">
    <source>
        <dbReference type="ARBA" id="ARBA00005975"/>
    </source>
</evidence>
<dbReference type="InterPro" id="IPR006629">
    <property type="entry name" value="LITAF"/>
</dbReference>
<comment type="subcellular location">
    <subcellularLocation>
        <location evidence="2">Endosome membrane</location>
        <topology evidence="2">Peripheral membrane protein</topology>
    </subcellularLocation>
    <subcellularLocation>
        <location evidence="1">Late endosome membrane</location>
    </subcellularLocation>
    <subcellularLocation>
        <location evidence="3">Lysosome membrane</location>
        <topology evidence="3">Peripheral membrane protein</topology>
        <orientation evidence="3">Cytoplasmic side</orientation>
    </subcellularLocation>
</comment>
<keyword evidence="5" id="KW-0479">Metal-binding</keyword>
<evidence type="ECO:0000256" key="1">
    <source>
        <dbReference type="ARBA" id="ARBA00004414"/>
    </source>
</evidence>
<dbReference type="GO" id="GO:0008270">
    <property type="term" value="F:zinc ion binding"/>
    <property type="evidence" value="ECO:0007669"/>
    <property type="project" value="TreeGrafter"/>
</dbReference>
<feature type="domain" description="LITAF" evidence="9">
    <location>
        <begin position="107"/>
        <end position="190"/>
    </location>
</feature>
<dbReference type="AlphaFoldDB" id="A0A815RZC8"/>
<evidence type="ECO:0000256" key="3">
    <source>
        <dbReference type="ARBA" id="ARBA00004630"/>
    </source>
</evidence>
<comment type="caution">
    <text evidence="10">The sequence shown here is derived from an EMBL/GenBank/DDBJ whole genome shotgun (WGS) entry which is preliminary data.</text>
</comment>
<gene>
    <name evidence="10" type="ORF">SEV965_LOCUS35124</name>
</gene>
<evidence type="ECO:0000313" key="11">
    <source>
        <dbReference type="Proteomes" id="UP000663889"/>
    </source>
</evidence>
<evidence type="ECO:0000256" key="8">
    <source>
        <dbReference type="SAM" id="Phobius"/>
    </source>
</evidence>
<evidence type="ECO:0000256" key="2">
    <source>
        <dbReference type="ARBA" id="ARBA00004481"/>
    </source>
</evidence>
<proteinExistence type="inferred from homology"/>
<name>A0A815RZC8_9BILA</name>
<dbReference type="Proteomes" id="UP000663889">
    <property type="component" value="Unassembled WGS sequence"/>
</dbReference>
<organism evidence="10 11">
    <name type="scientific">Rotaria sordida</name>
    <dbReference type="NCBI Taxonomy" id="392033"/>
    <lineage>
        <taxon>Eukaryota</taxon>
        <taxon>Metazoa</taxon>
        <taxon>Spiralia</taxon>
        <taxon>Gnathifera</taxon>
        <taxon>Rotifera</taxon>
        <taxon>Eurotatoria</taxon>
        <taxon>Bdelloidea</taxon>
        <taxon>Philodinida</taxon>
        <taxon>Philodinidae</taxon>
        <taxon>Rotaria</taxon>
    </lineage>
</organism>
<dbReference type="PANTHER" id="PTHR23292">
    <property type="entry name" value="LIPOPOLYSACCHARIDE-INDUCED TUMOR NECROSIS FACTOR-ALPHA FACTOR"/>
    <property type="match status" value="1"/>
</dbReference>
<sequence>MNMNLQPIYQAIPTQPQPIYQSIPTQPQPIYQAIPTQPQPIYRSITTHPQPIYQAVPTQPQAIHQVASQQLPPTYAMGIQLSRYAVPIQQQPLPVYNNQNLSTMYPTGPGTLPPNQNKWPRKPVGLVCPRCSATVTTRVKTEITIITLLSVVLLCLFICILFWMPLCMSMFKKSIHYCPYCNSILGVRKEL</sequence>
<dbReference type="GO" id="GO:0031902">
    <property type="term" value="C:late endosome membrane"/>
    <property type="evidence" value="ECO:0007669"/>
    <property type="project" value="UniProtKB-SubCell"/>
</dbReference>